<protein>
    <submittedName>
        <fullName evidence="2">Uncharacterized protein</fullName>
    </submittedName>
</protein>
<gene>
    <name evidence="2" type="ORF">GALL_499660</name>
</gene>
<comment type="caution">
    <text evidence="2">The sequence shown here is derived from an EMBL/GenBank/DDBJ whole genome shotgun (WGS) entry which is preliminary data.</text>
</comment>
<evidence type="ECO:0000313" key="2">
    <source>
        <dbReference type="EMBL" id="OIQ68441.1"/>
    </source>
</evidence>
<reference evidence="2" key="1">
    <citation type="submission" date="2016-10" db="EMBL/GenBank/DDBJ databases">
        <title>Sequence of Gallionella enrichment culture.</title>
        <authorList>
            <person name="Poehlein A."/>
            <person name="Muehling M."/>
            <person name="Daniel R."/>
        </authorList>
    </citation>
    <scope>NUCLEOTIDE SEQUENCE</scope>
</reference>
<organism evidence="2">
    <name type="scientific">mine drainage metagenome</name>
    <dbReference type="NCBI Taxonomy" id="410659"/>
    <lineage>
        <taxon>unclassified sequences</taxon>
        <taxon>metagenomes</taxon>
        <taxon>ecological metagenomes</taxon>
    </lineage>
</organism>
<sequence length="379" mass="41119">MLKKAVLIARLGSSRQVKQHLAALRHQGQLLLILLALGHIHGHADGHAPAAVHGPQTHRAEVPNQLSTVAAAKAVFALVPALRQGIDRINVFLHHGLARAIGFFSPVGNRWKVLGGVATELRPGLADGQNSAIFAVHHDRKRGLLNGLAKARFALAQGLRGLVSVTDITEHQHHPNHCAGSVADRRGTVCNLVLLPVTGQQHGVIGQTHHLATGQDQLHRVGHRRSGVGIDDLKHLDQRMTQGFGQRPGAQALCYRIHPGDATGGIGGDDRIANGLQGNGQVFFVFMQCFFTLAQRLQQPVETGYQVTDFVLAHDRQGPGTFIAIREQRQRSGRRQHRRELAAQHPPGQTTGQQGQQQRGQQHTLLHGADRGKGFIGRQ</sequence>
<name>A0A1J5PA15_9ZZZZ</name>
<proteinExistence type="predicted"/>
<accession>A0A1J5PA15</accession>
<dbReference type="AlphaFoldDB" id="A0A1J5PA15"/>
<dbReference type="EMBL" id="MLJW01005307">
    <property type="protein sequence ID" value="OIQ68441.1"/>
    <property type="molecule type" value="Genomic_DNA"/>
</dbReference>
<evidence type="ECO:0000256" key="1">
    <source>
        <dbReference type="SAM" id="MobiDB-lite"/>
    </source>
</evidence>
<feature type="region of interest" description="Disordered" evidence="1">
    <location>
        <begin position="329"/>
        <end position="379"/>
    </location>
</feature>
<feature type="compositionally biased region" description="Low complexity" evidence="1">
    <location>
        <begin position="344"/>
        <end position="367"/>
    </location>
</feature>